<keyword evidence="3" id="KW-1133">Transmembrane helix</keyword>
<reference evidence="6" key="1">
    <citation type="submission" date="2021-04" db="EMBL/GenBank/DDBJ databases">
        <authorList>
            <consortium name="Molecular Ecology Group"/>
        </authorList>
    </citation>
    <scope>NUCLEOTIDE SEQUENCE</scope>
</reference>
<evidence type="ECO:0000256" key="1">
    <source>
        <dbReference type="ARBA" id="ARBA00004141"/>
    </source>
</evidence>
<accession>A0A8S3YTE2</accession>
<comment type="caution">
    <text evidence="6">The sequence shown here is derived from an EMBL/GenBank/DDBJ whole genome shotgun (WGS) entry which is preliminary data.</text>
</comment>
<dbReference type="EMBL" id="CAJHNH020000544">
    <property type="protein sequence ID" value="CAG5118370.1"/>
    <property type="molecule type" value="Genomic_DNA"/>
</dbReference>
<dbReference type="GO" id="GO:0005886">
    <property type="term" value="C:plasma membrane"/>
    <property type="evidence" value="ECO:0007669"/>
    <property type="project" value="TreeGrafter"/>
</dbReference>
<feature type="domain" description="SLC12A transporter C-terminal" evidence="5">
    <location>
        <begin position="3"/>
        <end position="55"/>
    </location>
</feature>
<evidence type="ECO:0000256" key="2">
    <source>
        <dbReference type="ARBA" id="ARBA00022692"/>
    </source>
</evidence>
<keyword evidence="2" id="KW-0812">Transmembrane</keyword>
<dbReference type="InterPro" id="IPR018491">
    <property type="entry name" value="SLC12_C"/>
</dbReference>
<name>A0A8S3YTE2_9EUPU</name>
<evidence type="ECO:0000313" key="7">
    <source>
        <dbReference type="Proteomes" id="UP000678393"/>
    </source>
</evidence>
<dbReference type="PANTHER" id="PTHR11827:SF73">
    <property type="entry name" value="KAZACHOC, ISOFORM G"/>
    <property type="match status" value="1"/>
</dbReference>
<evidence type="ECO:0000256" key="4">
    <source>
        <dbReference type="ARBA" id="ARBA00023136"/>
    </source>
</evidence>
<gene>
    <name evidence="6" type="ORF">CUNI_LOCUS3928</name>
</gene>
<evidence type="ECO:0000313" key="6">
    <source>
        <dbReference type="EMBL" id="CAG5118370.1"/>
    </source>
</evidence>
<sequence>MLLLLGHLLRRNKSWSKCLLRLFTVASEKDNTPQIKADLQTYLYQLRIEGVVEVVEMVGEDMSAYVYERTLKMEERTRMINQMQRRVTFGLFFNPWAVKRSRW</sequence>
<organism evidence="6 7">
    <name type="scientific">Candidula unifasciata</name>
    <dbReference type="NCBI Taxonomy" id="100452"/>
    <lineage>
        <taxon>Eukaryota</taxon>
        <taxon>Metazoa</taxon>
        <taxon>Spiralia</taxon>
        <taxon>Lophotrochozoa</taxon>
        <taxon>Mollusca</taxon>
        <taxon>Gastropoda</taxon>
        <taxon>Heterobranchia</taxon>
        <taxon>Euthyneura</taxon>
        <taxon>Panpulmonata</taxon>
        <taxon>Eupulmonata</taxon>
        <taxon>Stylommatophora</taxon>
        <taxon>Helicina</taxon>
        <taxon>Helicoidea</taxon>
        <taxon>Geomitridae</taxon>
        <taxon>Candidula</taxon>
    </lineage>
</organism>
<dbReference type="GO" id="GO:1990573">
    <property type="term" value="P:potassium ion import across plasma membrane"/>
    <property type="evidence" value="ECO:0007669"/>
    <property type="project" value="TreeGrafter"/>
</dbReference>
<dbReference type="AlphaFoldDB" id="A0A8S3YTE2"/>
<keyword evidence="4" id="KW-0472">Membrane</keyword>
<dbReference type="Pfam" id="PF03522">
    <property type="entry name" value="SLC12"/>
    <property type="match status" value="1"/>
</dbReference>
<dbReference type="InterPro" id="IPR004842">
    <property type="entry name" value="SLC12A_fam"/>
</dbReference>
<dbReference type="GO" id="GO:0055075">
    <property type="term" value="P:potassium ion homeostasis"/>
    <property type="evidence" value="ECO:0007669"/>
    <property type="project" value="TreeGrafter"/>
</dbReference>
<dbReference type="OrthoDB" id="2020542at2759"/>
<keyword evidence="7" id="KW-1185">Reference proteome</keyword>
<dbReference type="GO" id="GO:0055064">
    <property type="term" value="P:chloride ion homeostasis"/>
    <property type="evidence" value="ECO:0007669"/>
    <property type="project" value="TreeGrafter"/>
</dbReference>
<evidence type="ECO:0000259" key="5">
    <source>
        <dbReference type="Pfam" id="PF03522"/>
    </source>
</evidence>
<comment type="subcellular location">
    <subcellularLocation>
        <location evidence="1">Membrane</location>
        <topology evidence="1">Multi-pass membrane protein</topology>
    </subcellularLocation>
</comment>
<proteinExistence type="predicted"/>
<dbReference type="PANTHER" id="PTHR11827">
    <property type="entry name" value="SOLUTE CARRIER FAMILY 12, CATION COTRANSPORTERS"/>
    <property type="match status" value="1"/>
</dbReference>
<feature type="non-terminal residue" evidence="6">
    <location>
        <position position="103"/>
    </location>
</feature>
<protein>
    <recommendedName>
        <fullName evidence="5">SLC12A transporter C-terminal domain-containing protein</fullName>
    </recommendedName>
</protein>
<dbReference type="GO" id="GO:0015379">
    <property type="term" value="F:potassium:chloride symporter activity"/>
    <property type="evidence" value="ECO:0007669"/>
    <property type="project" value="TreeGrafter"/>
</dbReference>
<dbReference type="Proteomes" id="UP000678393">
    <property type="component" value="Unassembled WGS sequence"/>
</dbReference>
<evidence type="ECO:0000256" key="3">
    <source>
        <dbReference type="ARBA" id="ARBA00022989"/>
    </source>
</evidence>
<dbReference type="GO" id="GO:0006884">
    <property type="term" value="P:cell volume homeostasis"/>
    <property type="evidence" value="ECO:0007669"/>
    <property type="project" value="TreeGrafter"/>
</dbReference>